<proteinExistence type="predicted"/>
<comment type="caution">
    <text evidence="1">The sequence shown here is derived from an EMBL/GenBank/DDBJ whole genome shotgun (WGS) entry which is preliminary data.</text>
</comment>
<keyword evidence="2" id="KW-1185">Reference proteome</keyword>
<protein>
    <submittedName>
        <fullName evidence="1">Uncharacterized protein</fullName>
    </submittedName>
</protein>
<dbReference type="RefSeq" id="WP_224195419.1">
    <property type="nucleotide sequence ID" value="NZ_JAIRAU010000043.1"/>
</dbReference>
<accession>A0ABS7U079</accession>
<dbReference type="EMBL" id="JAIRAU010000043">
    <property type="protein sequence ID" value="MBZ5713686.1"/>
    <property type="molecule type" value="Genomic_DNA"/>
</dbReference>
<sequence>MPNSKICASALLVVLNMHCTGVPSEPEKAEAVATAETAPALIRWIAAAYEIHASALLVDAQQLRVDVEAPADTGQTLGWLFPGQVSADAYEDLVALRAAPTDDARPTKMVLHGGVDAPRPLVYEDVAPGAYTVCAQLSATSDHAVDWTSLPVRCAHVTVTDEPESRAIVLPG</sequence>
<name>A0ABS7U079_9BACT</name>
<organism evidence="1 2">
    <name type="scientific">Nannocystis pusilla</name>
    <dbReference type="NCBI Taxonomy" id="889268"/>
    <lineage>
        <taxon>Bacteria</taxon>
        <taxon>Pseudomonadati</taxon>
        <taxon>Myxococcota</taxon>
        <taxon>Polyangia</taxon>
        <taxon>Nannocystales</taxon>
        <taxon>Nannocystaceae</taxon>
        <taxon>Nannocystis</taxon>
    </lineage>
</organism>
<dbReference type="Proteomes" id="UP001139031">
    <property type="component" value="Unassembled WGS sequence"/>
</dbReference>
<gene>
    <name evidence="1" type="ORF">K7C98_31035</name>
</gene>
<reference evidence="1" key="1">
    <citation type="submission" date="2021-08" db="EMBL/GenBank/DDBJ databases">
        <authorList>
            <person name="Stevens D.C."/>
        </authorList>
    </citation>
    <scope>NUCLEOTIDE SEQUENCE</scope>
    <source>
        <strain evidence="1">DSM 53165</strain>
    </source>
</reference>
<evidence type="ECO:0000313" key="2">
    <source>
        <dbReference type="Proteomes" id="UP001139031"/>
    </source>
</evidence>
<evidence type="ECO:0000313" key="1">
    <source>
        <dbReference type="EMBL" id="MBZ5713686.1"/>
    </source>
</evidence>